<dbReference type="PANTHER" id="PTHR12692:SF0">
    <property type="entry name" value="GH11935P"/>
    <property type="match status" value="1"/>
</dbReference>
<dbReference type="AlphaFoldDB" id="A0A7R8W146"/>
<evidence type="ECO:0000256" key="4">
    <source>
        <dbReference type="ARBA" id="ARBA00022692"/>
    </source>
</evidence>
<dbReference type="GO" id="GO:0008250">
    <property type="term" value="C:oligosaccharyltransferase complex"/>
    <property type="evidence" value="ECO:0007669"/>
    <property type="project" value="TreeGrafter"/>
</dbReference>
<dbReference type="OrthoDB" id="67566at2759"/>
<evidence type="ECO:0000313" key="9">
    <source>
        <dbReference type="EMBL" id="CAD7222869.1"/>
    </source>
</evidence>
<dbReference type="Gene3D" id="3.40.30.10">
    <property type="entry name" value="Glutaredoxin"/>
    <property type="match status" value="1"/>
</dbReference>
<reference evidence="9" key="1">
    <citation type="submission" date="2020-11" db="EMBL/GenBank/DDBJ databases">
        <authorList>
            <person name="Tran Van P."/>
        </authorList>
    </citation>
    <scope>NUCLEOTIDE SEQUENCE</scope>
</reference>
<name>A0A7R8W146_9CRUS</name>
<evidence type="ECO:0000256" key="7">
    <source>
        <dbReference type="ARBA" id="ARBA00022989"/>
    </source>
</evidence>
<dbReference type="PANTHER" id="PTHR12692">
    <property type="entry name" value="DOLICHYL-DIPHOSPHOOLIGOSACCHARIDE--PROTEIN GLYCOSYLTRANSFERASE-RELATED"/>
    <property type="match status" value="1"/>
</dbReference>
<evidence type="ECO:0000256" key="2">
    <source>
        <dbReference type="ARBA" id="ARBA00004477"/>
    </source>
</evidence>
<gene>
    <name evidence="9" type="ORF">CTOB1V02_LOCUS866</name>
</gene>
<dbReference type="GO" id="GO:0018279">
    <property type="term" value="P:protein N-linked glycosylation via asparagine"/>
    <property type="evidence" value="ECO:0007669"/>
    <property type="project" value="TreeGrafter"/>
</dbReference>
<keyword evidence="4" id="KW-0812">Transmembrane</keyword>
<keyword evidence="7" id="KW-1133">Transmembrane helix</keyword>
<evidence type="ECO:0000256" key="5">
    <source>
        <dbReference type="ARBA" id="ARBA00022729"/>
    </source>
</evidence>
<organism evidence="9">
    <name type="scientific">Cyprideis torosa</name>
    <dbReference type="NCBI Taxonomy" id="163714"/>
    <lineage>
        <taxon>Eukaryota</taxon>
        <taxon>Metazoa</taxon>
        <taxon>Ecdysozoa</taxon>
        <taxon>Arthropoda</taxon>
        <taxon>Crustacea</taxon>
        <taxon>Oligostraca</taxon>
        <taxon>Ostracoda</taxon>
        <taxon>Podocopa</taxon>
        <taxon>Podocopida</taxon>
        <taxon>Cytherocopina</taxon>
        <taxon>Cytheroidea</taxon>
        <taxon>Cytherideidae</taxon>
        <taxon>Cyprideis</taxon>
    </lineage>
</organism>
<comment type="similarity">
    <text evidence="3">Belongs to the OST3/OST6 family.</text>
</comment>
<dbReference type="InterPro" id="IPR021149">
    <property type="entry name" value="OligosaccharylTrfase_OST3/OST6"/>
</dbReference>
<dbReference type="EMBL" id="OB660115">
    <property type="protein sequence ID" value="CAD7222869.1"/>
    <property type="molecule type" value="Genomic_DNA"/>
</dbReference>
<sequence>MVDFDDAMEVFQSLDMNSAPTFIHFPPVGKPKSTDTLDIQRMGISAEVIAKWIYERIDVNIRVFRPPNYTASIAIFAFILLVAGIVYLRRNNLDFLKNKTMWSVLCLCFVFAMISGQMWNHIRGPPLLHRSKNGIGYIHGSSQAQFILETYIVILMYGGISLGIILLVEAAGGDKETVVEGLGKRKIMATIGIGLVAVLFSCMLSVFRSKVGGSYPYSFLFS</sequence>
<accession>A0A7R8W146</accession>
<protein>
    <submittedName>
        <fullName evidence="9">Uncharacterized protein</fullName>
    </submittedName>
</protein>
<evidence type="ECO:0000256" key="8">
    <source>
        <dbReference type="ARBA" id="ARBA00023136"/>
    </source>
</evidence>
<evidence type="ECO:0000256" key="1">
    <source>
        <dbReference type="ARBA" id="ARBA00002791"/>
    </source>
</evidence>
<comment type="subcellular location">
    <subcellularLocation>
        <location evidence="2">Endoplasmic reticulum membrane</location>
        <topology evidence="2">Multi-pass membrane protein</topology>
    </subcellularLocation>
</comment>
<keyword evidence="6" id="KW-0256">Endoplasmic reticulum</keyword>
<proteinExistence type="inferred from homology"/>
<evidence type="ECO:0000256" key="3">
    <source>
        <dbReference type="ARBA" id="ARBA00009561"/>
    </source>
</evidence>
<dbReference type="Pfam" id="PF04756">
    <property type="entry name" value="OST3_OST6"/>
    <property type="match status" value="1"/>
</dbReference>
<keyword evidence="5" id="KW-0732">Signal</keyword>
<comment type="function">
    <text evidence="1">Subunit of the oligosaccharyl transferase (OST) complex that catalyzes the initial transfer of a defined glycan (Glc(3)Man(9)GlcNAc(2) in eukaryotes) from the lipid carrier dolichol-pyrophosphate to an asparagine residue within an Asn-X-Ser/Thr consensus motif in nascent polypeptide chains, the first step in protein N-glycosylation. N-glycosylation occurs cotranslationally and the complex associates with the Sec61 complex at the channel-forming translocon complex that mediates protein translocation across the endoplasmic reticulum (ER). All subunits are required for a maximal enzyme activity.</text>
</comment>
<evidence type="ECO:0000256" key="6">
    <source>
        <dbReference type="ARBA" id="ARBA00022824"/>
    </source>
</evidence>
<keyword evidence="8" id="KW-0472">Membrane</keyword>